<dbReference type="PANTHER" id="PTHR24232:SF53">
    <property type="entry name" value="G-PROTEIN COUPLED RECEPTORS FAMILY 1 PROFILE DOMAIN-CONTAINING PROTEIN"/>
    <property type="match status" value="1"/>
</dbReference>
<evidence type="ECO:0000313" key="11">
    <source>
        <dbReference type="EMBL" id="GAV03690.1"/>
    </source>
</evidence>
<evidence type="ECO:0000256" key="7">
    <source>
        <dbReference type="ARBA" id="ARBA00023180"/>
    </source>
</evidence>
<dbReference type="Pfam" id="PF00001">
    <property type="entry name" value="7tm_1"/>
    <property type="match status" value="1"/>
</dbReference>
<dbReference type="EMBL" id="BDGG01000010">
    <property type="protein sequence ID" value="GAV03690.1"/>
    <property type="molecule type" value="Genomic_DNA"/>
</dbReference>
<dbReference type="PANTHER" id="PTHR24232">
    <property type="entry name" value="G-PROTEIN COUPLED RECEPTOR"/>
    <property type="match status" value="1"/>
</dbReference>
<evidence type="ECO:0000256" key="2">
    <source>
        <dbReference type="ARBA" id="ARBA00022692"/>
    </source>
</evidence>
<dbReference type="Gene3D" id="1.20.1070.10">
    <property type="entry name" value="Rhodopsin 7-helix transmembrane proteins"/>
    <property type="match status" value="1"/>
</dbReference>
<accession>A0A1D1VQ65</accession>
<keyword evidence="8" id="KW-0807">Transducer</keyword>
<keyword evidence="7" id="KW-0325">Glycoprotein</keyword>
<proteinExistence type="predicted"/>
<keyword evidence="2 9" id="KW-0812">Transmembrane</keyword>
<dbReference type="InterPro" id="IPR000276">
    <property type="entry name" value="GPCR_Rhodpsn"/>
</dbReference>
<keyword evidence="6" id="KW-0675">Receptor</keyword>
<keyword evidence="12" id="KW-1185">Reference proteome</keyword>
<keyword evidence="3 9" id="KW-1133">Transmembrane helix</keyword>
<dbReference type="SUPFAM" id="SSF81321">
    <property type="entry name" value="Family A G protein-coupled receptor-like"/>
    <property type="match status" value="1"/>
</dbReference>
<feature type="transmembrane region" description="Helical" evidence="9">
    <location>
        <begin position="37"/>
        <end position="57"/>
    </location>
</feature>
<dbReference type="GO" id="GO:0007200">
    <property type="term" value="P:phospholipase C-activating G protein-coupled receptor signaling pathway"/>
    <property type="evidence" value="ECO:0007669"/>
    <property type="project" value="TreeGrafter"/>
</dbReference>
<name>A0A1D1VQ65_RAMVA</name>
<evidence type="ECO:0000256" key="5">
    <source>
        <dbReference type="ARBA" id="ARBA00023136"/>
    </source>
</evidence>
<dbReference type="AlphaFoldDB" id="A0A1D1VQ65"/>
<dbReference type="GO" id="GO:0004930">
    <property type="term" value="F:G protein-coupled receptor activity"/>
    <property type="evidence" value="ECO:0007669"/>
    <property type="project" value="UniProtKB-KW"/>
</dbReference>
<dbReference type="InterPro" id="IPR017452">
    <property type="entry name" value="GPCR_Rhodpsn_7TM"/>
</dbReference>
<evidence type="ECO:0000256" key="3">
    <source>
        <dbReference type="ARBA" id="ARBA00022989"/>
    </source>
</evidence>
<dbReference type="PROSITE" id="PS50262">
    <property type="entry name" value="G_PROTEIN_RECEP_F1_2"/>
    <property type="match status" value="1"/>
</dbReference>
<keyword evidence="5 9" id="KW-0472">Membrane</keyword>
<comment type="caution">
    <text evidence="11">The sequence shown here is derived from an EMBL/GenBank/DDBJ whole genome shotgun (WGS) entry which is preliminary data.</text>
</comment>
<feature type="transmembrane region" description="Helical" evidence="9">
    <location>
        <begin position="149"/>
        <end position="173"/>
    </location>
</feature>
<dbReference type="GO" id="GO:0035025">
    <property type="term" value="P:positive regulation of Rho protein signal transduction"/>
    <property type="evidence" value="ECO:0007669"/>
    <property type="project" value="TreeGrafter"/>
</dbReference>
<evidence type="ECO:0000313" key="12">
    <source>
        <dbReference type="Proteomes" id="UP000186922"/>
    </source>
</evidence>
<feature type="domain" description="G-protein coupled receptors family 1 profile" evidence="10">
    <location>
        <begin position="48"/>
        <end position="193"/>
    </location>
</feature>
<dbReference type="CDD" id="cd00637">
    <property type="entry name" value="7tm_classA_rhodopsin-like"/>
    <property type="match status" value="1"/>
</dbReference>
<protein>
    <recommendedName>
        <fullName evidence="10">G-protein coupled receptors family 1 profile domain-containing protein</fullName>
    </recommendedName>
</protein>
<evidence type="ECO:0000256" key="6">
    <source>
        <dbReference type="ARBA" id="ARBA00023170"/>
    </source>
</evidence>
<gene>
    <name evidence="11" type="primary">RvY_14080-1</name>
    <name evidence="11" type="synonym">RvY_14080.1</name>
    <name evidence="11" type="ORF">RvY_14080</name>
</gene>
<sequence length="193" mass="20935">MENATSCSKDAGCGNITLTNAGASTTQAEPLTLPAGVAFFAIVAGGILSVGQLIVFVKRRSLGNPFGVYLINLLAIDTILVFVHGPFNLIDRYGSSWYLGLQACIFWGHVSFTYQNLVIVAHFLIALNRVWAVLFPFSYRTHHSTKVAILHCVAPWLFLNIVNIPVALVTSYITPGTLNGRLKCNSDPLQLGI</sequence>
<evidence type="ECO:0000256" key="8">
    <source>
        <dbReference type="ARBA" id="ARBA00023224"/>
    </source>
</evidence>
<evidence type="ECO:0000256" key="4">
    <source>
        <dbReference type="ARBA" id="ARBA00023040"/>
    </source>
</evidence>
<comment type="subcellular location">
    <subcellularLocation>
        <location evidence="1">Membrane</location>
        <topology evidence="1">Multi-pass membrane protein</topology>
    </subcellularLocation>
</comment>
<dbReference type="GO" id="GO:0005886">
    <property type="term" value="C:plasma membrane"/>
    <property type="evidence" value="ECO:0007669"/>
    <property type="project" value="TreeGrafter"/>
</dbReference>
<reference evidence="11 12" key="1">
    <citation type="journal article" date="2016" name="Nat. Commun.">
        <title>Extremotolerant tardigrade genome and improved radiotolerance of human cultured cells by tardigrade-unique protein.</title>
        <authorList>
            <person name="Hashimoto T."/>
            <person name="Horikawa D.D."/>
            <person name="Saito Y."/>
            <person name="Kuwahara H."/>
            <person name="Kozuka-Hata H."/>
            <person name="Shin-I T."/>
            <person name="Minakuchi Y."/>
            <person name="Ohishi K."/>
            <person name="Motoyama A."/>
            <person name="Aizu T."/>
            <person name="Enomoto A."/>
            <person name="Kondo K."/>
            <person name="Tanaka S."/>
            <person name="Hara Y."/>
            <person name="Koshikawa S."/>
            <person name="Sagara H."/>
            <person name="Miura T."/>
            <person name="Yokobori S."/>
            <person name="Miyagawa K."/>
            <person name="Suzuki Y."/>
            <person name="Kubo T."/>
            <person name="Oyama M."/>
            <person name="Kohara Y."/>
            <person name="Fujiyama A."/>
            <person name="Arakawa K."/>
            <person name="Katayama T."/>
            <person name="Toyoda A."/>
            <person name="Kunieda T."/>
        </authorList>
    </citation>
    <scope>NUCLEOTIDE SEQUENCE [LARGE SCALE GENOMIC DNA]</scope>
    <source>
        <strain evidence="11 12">YOKOZUNA-1</strain>
    </source>
</reference>
<dbReference type="STRING" id="947166.A0A1D1VQ65"/>
<feature type="transmembrane region" description="Helical" evidence="9">
    <location>
        <begin position="69"/>
        <end position="87"/>
    </location>
</feature>
<organism evidence="11 12">
    <name type="scientific">Ramazzottius varieornatus</name>
    <name type="common">Water bear</name>
    <name type="synonym">Tardigrade</name>
    <dbReference type="NCBI Taxonomy" id="947166"/>
    <lineage>
        <taxon>Eukaryota</taxon>
        <taxon>Metazoa</taxon>
        <taxon>Ecdysozoa</taxon>
        <taxon>Tardigrada</taxon>
        <taxon>Eutardigrada</taxon>
        <taxon>Parachela</taxon>
        <taxon>Hypsibioidea</taxon>
        <taxon>Ramazzottiidae</taxon>
        <taxon>Ramazzottius</taxon>
    </lineage>
</organism>
<evidence type="ECO:0000256" key="1">
    <source>
        <dbReference type="ARBA" id="ARBA00004141"/>
    </source>
</evidence>
<keyword evidence="4" id="KW-0297">G-protein coupled receptor</keyword>
<evidence type="ECO:0000259" key="10">
    <source>
        <dbReference type="PROSITE" id="PS50262"/>
    </source>
</evidence>
<evidence type="ECO:0000256" key="9">
    <source>
        <dbReference type="SAM" id="Phobius"/>
    </source>
</evidence>
<dbReference type="Proteomes" id="UP000186922">
    <property type="component" value="Unassembled WGS sequence"/>
</dbReference>